<dbReference type="SUPFAM" id="SSF56672">
    <property type="entry name" value="DNA/RNA polymerases"/>
    <property type="match status" value="1"/>
</dbReference>
<sequence>MLKYPDAVQEYVSKELSKGRCSGPFSKTDVERILRGPFVSSPLLVSASSQGPGLPEKLRVCRNLSKGDTKNGLPALNTFVDKDLFPTCFDFAYQVEEVIANVPDGTLACAFDLQSFHRTVPVHPLHKPYLVFESGGHFYIDHAHPFGLSTASSNAGQAGGALVRIWDLRLGKNGKTMRYEDDIPVFRFPSPLTHHDVLNLVDDLHAPWHPVKSGSEFTPSIVFIGFLWDIANWTVSLPEEKRIKYRHRVKDFLTQKTVSLHDVQRIHGTLVHISFVHRDGASRLPAISSLMHGYKNSFMLRHVSKVARTALEWWLTRLDDPSAHPAHPPPAPVARSRPLC</sequence>
<dbReference type="RefSeq" id="XP_037217888.1">
    <property type="nucleotide sequence ID" value="XM_037366476.1"/>
</dbReference>
<dbReference type="EMBL" id="JACAZF010000008">
    <property type="protein sequence ID" value="KAF7297529.1"/>
    <property type="molecule type" value="Genomic_DNA"/>
</dbReference>
<comment type="caution">
    <text evidence="1">The sequence shown here is derived from an EMBL/GenBank/DDBJ whole genome shotgun (WGS) entry which is preliminary data.</text>
</comment>
<protein>
    <recommendedName>
        <fullName evidence="3">Reverse transcriptase domain-containing protein</fullName>
    </recommendedName>
</protein>
<evidence type="ECO:0000313" key="1">
    <source>
        <dbReference type="EMBL" id="KAF7297529.1"/>
    </source>
</evidence>
<gene>
    <name evidence="1" type="ORF">MIND_00987100</name>
</gene>
<evidence type="ECO:0008006" key="3">
    <source>
        <dbReference type="Google" id="ProtNLM"/>
    </source>
</evidence>
<dbReference type="InterPro" id="IPR052055">
    <property type="entry name" value="Hepadnavirus_pol/RT"/>
</dbReference>
<name>A0A8H6SDQ0_9AGAR</name>
<dbReference type="InterPro" id="IPR043502">
    <property type="entry name" value="DNA/RNA_pol_sf"/>
</dbReference>
<dbReference type="AlphaFoldDB" id="A0A8H6SDQ0"/>
<dbReference type="PANTHER" id="PTHR33050:SF7">
    <property type="entry name" value="RIBONUCLEASE H"/>
    <property type="match status" value="1"/>
</dbReference>
<accession>A0A8H6SDQ0</accession>
<organism evidence="1 2">
    <name type="scientific">Mycena indigotica</name>
    <dbReference type="NCBI Taxonomy" id="2126181"/>
    <lineage>
        <taxon>Eukaryota</taxon>
        <taxon>Fungi</taxon>
        <taxon>Dikarya</taxon>
        <taxon>Basidiomycota</taxon>
        <taxon>Agaricomycotina</taxon>
        <taxon>Agaricomycetes</taxon>
        <taxon>Agaricomycetidae</taxon>
        <taxon>Agaricales</taxon>
        <taxon>Marasmiineae</taxon>
        <taxon>Mycenaceae</taxon>
        <taxon>Mycena</taxon>
    </lineage>
</organism>
<dbReference type="OrthoDB" id="3056354at2759"/>
<proteinExistence type="predicted"/>
<evidence type="ECO:0000313" key="2">
    <source>
        <dbReference type="Proteomes" id="UP000636479"/>
    </source>
</evidence>
<dbReference type="Proteomes" id="UP000636479">
    <property type="component" value="Unassembled WGS sequence"/>
</dbReference>
<dbReference type="PANTHER" id="PTHR33050">
    <property type="entry name" value="REVERSE TRANSCRIPTASE DOMAIN-CONTAINING PROTEIN"/>
    <property type="match status" value="1"/>
</dbReference>
<reference evidence="1" key="1">
    <citation type="submission" date="2020-05" db="EMBL/GenBank/DDBJ databases">
        <title>Mycena genomes resolve the evolution of fungal bioluminescence.</title>
        <authorList>
            <person name="Tsai I.J."/>
        </authorList>
    </citation>
    <scope>NUCLEOTIDE SEQUENCE</scope>
    <source>
        <strain evidence="1">171206Taipei</strain>
    </source>
</reference>
<dbReference type="GeneID" id="59348992"/>
<keyword evidence="2" id="KW-1185">Reference proteome</keyword>